<dbReference type="Pfam" id="PF00083">
    <property type="entry name" value="Sugar_tr"/>
    <property type="match status" value="1"/>
</dbReference>
<evidence type="ECO:0000256" key="5">
    <source>
        <dbReference type="SAM" id="Phobius"/>
    </source>
</evidence>
<dbReference type="GO" id="GO:0046943">
    <property type="term" value="F:carboxylic acid transmembrane transporter activity"/>
    <property type="evidence" value="ECO:0007669"/>
    <property type="project" value="TreeGrafter"/>
</dbReference>
<proteinExistence type="predicted"/>
<keyword evidence="4 5" id="KW-0472">Membrane</keyword>
<dbReference type="AlphaFoldDB" id="A0A8J4HEY0"/>
<feature type="transmembrane region" description="Helical" evidence="5">
    <location>
        <begin position="287"/>
        <end position="310"/>
    </location>
</feature>
<feature type="transmembrane region" description="Helical" evidence="5">
    <location>
        <begin position="107"/>
        <end position="126"/>
    </location>
</feature>
<keyword evidence="3 5" id="KW-1133">Transmembrane helix</keyword>
<dbReference type="GO" id="GO:0005886">
    <property type="term" value="C:plasma membrane"/>
    <property type="evidence" value="ECO:0007669"/>
    <property type="project" value="TreeGrafter"/>
</dbReference>
<dbReference type="CDD" id="cd17316">
    <property type="entry name" value="MFS_SV2_like"/>
    <property type="match status" value="1"/>
</dbReference>
<evidence type="ECO:0000256" key="2">
    <source>
        <dbReference type="ARBA" id="ARBA00022692"/>
    </source>
</evidence>
<gene>
    <name evidence="7" type="ORF">ENY07_11025</name>
</gene>
<sequence>MPREKPVVYSGRAGIGTSPARGIPARLDRLPWTARHLKLVVALGVGWVLDGLQVTIAGAIGPVLQYVPTLALTPGEIGMSASAYVAGAVAGAMLFGALADRFGRRRIFYVTLLFCVAGMVVSALAMGLGSFIVGRVLTGTGIGGEYAAINSAVDELMPARLRGRINLAVNGSYWLGAALGAAASIFLLDTRWFPIDVGWRLGFAGGGILGLYVLALRRSVPESPRWLLLHGRDEEAEAIVRDFEHEAAARQRGRPLEAPAAPAPVLPARQTIGRIGLLLGRYRRRSLLVLTLMVAQAFLFNAVFFTYGLVLSRFYGIADRATGRYLLPFCLSNLLGPLLLGPLFDRIGRRRMLAVTYGLAGMLLAVTAGLFLGGWLSAVSQTSCWMAVFFFASTAASAAYLTASEIFPLEIRGFAIATFFALGTLFGGVLGPALYGRLIQNSARSGLAAGYAVAALLLLLAAVVGAWFGVDAEGRSLESINP</sequence>
<comment type="subcellular location">
    <subcellularLocation>
        <location evidence="1">Membrane</location>
        <topology evidence="1">Multi-pass membrane protein</topology>
    </subcellularLocation>
</comment>
<keyword evidence="2 5" id="KW-0812">Transmembrane</keyword>
<dbReference type="SUPFAM" id="SSF103473">
    <property type="entry name" value="MFS general substrate transporter"/>
    <property type="match status" value="1"/>
</dbReference>
<dbReference type="PANTHER" id="PTHR23508:SF10">
    <property type="entry name" value="CARBOXYLIC ACID TRANSPORTER PROTEIN HOMOLOG"/>
    <property type="match status" value="1"/>
</dbReference>
<feature type="transmembrane region" description="Helical" evidence="5">
    <location>
        <begin position="81"/>
        <end position="100"/>
    </location>
</feature>
<feature type="transmembrane region" description="Helical" evidence="5">
    <location>
        <begin position="165"/>
        <end position="187"/>
    </location>
</feature>
<feature type="transmembrane region" description="Helical" evidence="5">
    <location>
        <begin position="325"/>
        <end position="344"/>
    </location>
</feature>
<organism evidence="7">
    <name type="scientific">Acidicaldus sp</name>
    <dbReference type="NCBI Taxonomy" id="1872105"/>
    <lineage>
        <taxon>Bacteria</taxon>
        <taxon>Pseudomonadati</taxon>
        <taxon>Pseudomonadota</taxon>
        <taxon>Alphaproteobacteria</taxon>
        <taxon>Acetobacterales</taxon>
        <taxon>Acetobacteraceae</taxon>
        <taxon>Acidicaldus</taxon>
    </lineage>
</organism>
<feature type="transmembrane region" description="Helical" evidence="5">
    <location>
        <begin position="199"/>
        <end position="216"/>
    </location>
</feature>
<dbReference type="InterPro" id="IPR020846">
    <property type="entry name" value="MFS_dom"/>
</dbReference>
<feature type="transmembrane region" description="Helical" evidence="5">
    <location>
        <begin position="132"/>
        <end position="153"/>
    </location>
</feature>
<dbReference type="EMBL" id="DTQM01000210">
    <property type="protein sequence ID" value="HGC43735.1"/>
    <property type="molecule type" value="Genomic_DNA"/>
</dbReference>
<reference evidence="7" key="1">
    <citation type="journal article" date="2020" name="mSystems">
        <title>Genome- and Community-Level Interaction Insights into Carbon Utilization and Element Cycling Functions of Hydrothermarchaeota in Hydrothermal Sediment.</title>
        <authorList>
            <person name="Zhou Z."/>
            <person name="Liu Y."/>
            <person name="Xu W."/>
            <person name="Pan J."/>
            <person name="Luo Z.H."/>
            <person name="Li M."/>
        </authorList>
    </citation>
    <scope>NUCLEOTIDE SEQUENCE</scope>
    <source>
        <strain evidence="7">SpSt-997</strain>
    </source>
</reference>
<feature type="transmembrane region" description="Helical" evidence="5">
    <location>
        <begin position="447"/>
        <end position="470"/>
    </location>
</feature>
<name>A0A8J4HEY0_9PROT</name>
<feature type="transmembrane region" description="Helical" evidence="5">
    <location>
        <begin position="385"/>
        <end position="402"/>
    </location>
</feature>
<evidence type="ECO:0000256" key="1">
    <source>
        <dbReference type="ARBA" id="ARBA00004141"/>
    </source>
</evidence>
<feature type="transmembrane region" description="Helical" evidence="5">
    <location>
        <begin position="356"/>
        <end position="379"/>
    </location>
</feature>
<protein>
    <submittedName>
        <fullName evidence="7">MFS transporter</fullName>
    </submittedName>
</protein>
<dbReference type="InterPro" id="IPR005828">
    <property type="entry name" value="MFS_sugar_transport-like"/>
</dbReference>
<dbReference type="PANTHER" id="PTHR23508">
    <property type="entry name" value="CARBOXYLIC ACID TRANSPORTER PROTEIN HOMOLOG"/>
    <property type="match status" value="1"/>
</dbReference>
<accession>A0A8J4HEY0</accession>
<evidence type="ECO:0000313" key="7">
    <source>
        <dbReference type="EMBL" id="HGC43735.1"/>
    </source>
</evidence>
<evidence type="ECO:0000256" key="4">
    <source>
        <dbReference type="ARBA" id="ARBA00023136"/>
    </source>
</evidence>
<evidence type="ECO:0000259" key="6">
    <source>
        <dbReference type="PROSITE" id="PS50850"/>
    </source>
</evidence>
<dbReference type="Gene3D" id="1.20.1250.20">
    <property type="entry name" value="MFS general substrate transporter like domains"/>
    <property type="match status" value="1"/>
</dbReference>
<dbReference type="PROSITE" id="PS50850">
    <property type="entry name" value="MFS"/>
    <property type="match status" value="1"/>
</dbReference>
<feature type="domain" description="Major facilitator superfamily (MFS) profile" evidence="6">
    <location>
        <begin position="39"/>
        <end position="473"/>
    </location>
</feature>
<comment type="caution">
    <text evidence="7">The sequence shown here is derived from an EMBL/GenBank/DDBJ whole genome shotgun (WGS) entry which is preliminary data.</text>
</comment>
<feature type="transmembrane region" description="Helical" evidence="5">
    <location>
        <begin position="39"/>
        <end position="61"/>
    </location>
</feature>
<feature type="transmembrane region" description="Helical" evidence="5">
    <location>
        <begin position="414"/>
        <end position="435"/>
    </location>
</feature>
<evidence type="ECO:0000256" key="3">
    <source>
        <dbReference type="ARBA" id="ARBA00022989"/>
    </source>
</evidence>
<dbReference type="InterPro" id="IPR036259">
    <property type="entry name" value="MFS_trans_sf"/>
</dbReference>